<keyword evidence="5" id="KW-1185">Reference proteome</keyword>
<dbReference type="AlphaFoldDB" id="A0A0S7BTM2"/>
<proteinExistence type="predicted"/>
<dbReference type="Pfam" id="PF00072">
    <property type="entry name" value="Response_reg"/>
    <property type="match status" value="1"/>
</dbReference>
<keyword evidence="1" id="KW-0597">Phosphoprotein</keyword>
<dbReference type="InterPro" id="IPR011006">
    <property type="entry name" value="CheY-like_superfamily"/>
</dbReference>
<feature type="domain" description="Response regulatory" evidence="2">
    <location>
        <begin position="3"/>
        <end position="116"/>
    </location>
</feature>
<gene>
    <name evidence="4" type="ORF">TBC1_1262</name>
</gene>
<evidence type="ECO:0000256" key="1">
    <source>
        <dbReference type="PROSITE-ProRule" id="PRU00169"/>
    </source>
</evidence>
<dbReference type="GO" id="GO:0000156">
    <property type="term" value="F:phosphorelay response regulator activity"/>
    <property type="evidence" value="ECO:0007669"/>
    <property type="project" value="InterPro"/>
</dbReference>
<evidence type="ECO:0000313" key="5">
    <source>
        <dbReference type="Proteomes" id="UP000053091"/>
    </source>
</evidence>
<dbReference type="PROSITE" id="PS50930">
    <property type="entry name" value="HTH_LYTTR"/>
    <property type="match status" value="1"/>
</dbReference>
<dbReference type="Pfam" id="PF04397">
    <property type="entry name" value="LytTR"/>
    <property type="match status" value="1"/>
</dbReference>
<reference evidence="4" key="1">
    <citation type="journal article" date="2015" name="Genome Announc.">
        <title>Draft Genome Sequence of Bacteroidales Strain TBC1, a Novel Isolate from a Methanogenic Wastewater Treatment System.</title>
        <authorList>
            <person name="Tourlousse D.M."/>
            <person name="Matsuura N."/>
            <person name="Sun L."/>
            <person name="Toyonaga M."/>
            <person name="Kuroda K."/>
            <person name="Ohashi A."/>
            <person name="Cruz R."/>
            <person name="Yamaguchi T."/>
            <person name="Sekiguchi Y."/>
        </authorList>
    </citation>
    <scope>NUCLEOTIDE SEQUENCE [LARGE SCALE GENOMIC DNA]</scope>
    <source>
        <strain evidence="4">TBC1</strain>
    </source>
</reference>
<evidence type="ECO:0000313" key="4">
    <source>
        <dbReference type="EMBL" id="GAP44261.1"/>
    </source>
</evidence>
<dbReference type="SMART" id="SM00448">
    <property type="entry name" value="REC"/>
    <property type="match status" value="1"/>
</dbReference>
<organism evidence="4">
    <name type="scientific">Lentimicrobium saccharophilum</name>
    <dbReference type="NCBI Taxonomy" id="1678841"/>
    <lineage>
        <taxon>Bacteria</taxon>
        <taxon>Pseudomonadati</taxon>
        <taxon>Bacteroidota</taxon>
        <taxon>Bacteroidia</taxon>
        <taxon>Bacteroidales</taxon>
        <taxon>Lentimicrobiaceae</taxon>
        <taxon>Lentimicrobium</taxon>
    </lineage>
</organism>
<dbReference type="EMBL" id="DF968183">
    <property type="protein sequence ID" value="GAP44261.1"/>
    <property type="molecule type" value="Genomic_DNA"/>
</dbReference>
<dbReference type="Gene3D" id="2.40.50.1020">
    <property type="entry name" value="LytTr DNA-binding domain"/>
    <property type="match status" value="1"/>
</dbReference>
<dbReference type="InterPro" id="IPR046947">
    <property type="entry name" value="LytR-like"/>
</dbReference>
<dbReference type="PANTHER" id="PTHR37299:SF1">
    <property type="entry name" value="STAGE 0 SPORULATION PROTEIN A HOMOLOG"/>
    <property type="match status" value="1"/>
</dbReference>
<name>A0A0S7BTM2_9BACT</name>
<accession>A0A0S7BTM2</accession>
<dbReference type="RefSeq" id="WP_062043244.1">
    <property type="nucleotide sequence ID" value="NZ_DF968183.1"/>
</dbReference>
<dbReference type="Proteomes" id="UP000053091">
    <property type="component" value="Unassembled WGS sequence"/>
</dbReference>
<feature type="domain" description="HTH LytTR-type" evidence="3">
    <location>
        <begin position="144"/>
        <end position="247"/>
    </location>
</feature>
<dbReference type="CDD" id="cd17536">
    <property type="entry name" value="REC_YesN-like"/>
    <property type="match status" value="1"/>
</dbReference>
<dbReference type="InterPro" id="IPR007492">
    <property type="entry name" value="LytTR_DNA-bd_dom"/>
</dbReference>
<protein>
    <submittedName>
        <fullName evidence="4">Two component transcriptional regulator, LytTR family</fullName>
    </submittedName>
</protein>
<dbReference type="SUPFAM" id="SSF52172">
    <property type="entry name" value="CheY-like"/>
    <property type="match status" value="1"/>
</dbReference>
<dbReference type="PROSITE" id="PS50110">
    <property type="entry name" value="RESPONSE_REGULATORY"/>
    <property type="match status" value="1"/>
</dbReference>
<dbReference type="Gene3D" id="3.40.50.2300">
    <property type="match status" value="1"/>
</dbReference>
<evidence type="ECO:0000259" key="2">
    <source>
        <dbReference type="PROSITE" id="PS50110"/>
    </source>
</evidence>
<dbReference type="PANTHER" id="PTHR37299">
    <property type="entry name" value="TRANSCRIPTIONAL REGULATOR-RELATED"/>
    <property type="match status" value="1"/>
</dbReference>
<dbReference type="SMART" id="SM00850">
    <property type="entry name" value="LytTR"/>
    <property type="match status" value="1"/>
</dbReference>
<dbReference type="InterPro" id="IPR001789">
    <property type="entry name" value="Sig_transdc_resp-reg_receiver"/>
</dbReference>
<dbReference type="GO" id="GO:0003677">
    <property type="term" value="F:DNA binding"/>
    <property type="evidence" value="ECO:0007669"/>
    <property type="project" value="InterPro"/>
</dbReference>
<evidence type="ECO:0000259" key="3">
    <source>
        <dbReference type="PROSITE" id="PS50930"/>
    </source>
</evidence>
<sequence>MLRTIIIDDEPPVRESLREMLKEHCCNVKVIAEAGSVISGVEAILKHHPDLILLDIRMADGTGFDLLEQIEPQECKVIFVTAYNEYAIKAFKFSALDYLLKPVDSDELKVAVEKAEHQVVKELKTQLDTLVKNLDTEDQSKKKIILKTADNIYLLRVNDISCCESDGKYTMIYLADGKKVMVSTTLKFYQDLLTEYGFFRVHKSYLINLEHIQRFEKAEGGYLILGNELKIPVASRKREELLDLFDHISE</sequence>
<feature type="modified residue" description="4-aspartylphosphate" evidence="1">
    <location>
        <position position="55"/>
    </location>
</feature>
<dbReference type="STRING" id="1678841.TBC1_1262"/>